<comment type="caution">
    <text evidence="1">The sequence shown here is derived from an EMBL/GenBank/DDBJ whole genome shotgun (WGS) entry which is preliminary data.</text>
</comment>
<proteinExistence type="predicted"/>
<reference evidence="1" key="1">
    <citation type="submission" date="2022-08" db="EMBL/GenBank/DDBJ databases">
        <title>Genome Sequence of Lecanicillium fungicola.</title>
        <authorList>
            <person name="Buettner E."/>
        </authorList>
    </citation>
    <scope>NUCLEOTIDE SEQUENCE</scope>
    <source>
        <strain evidence="1">Babe33</strain>
    </source>
</reference>
<evidence type="ECO:0000313" key="2">
    <source>
        <dbReference type="Proteomes" id="UP001143910"/>
    </source>
</evidence>
<dbReference type="Proteomes" id="UP001143910">
    <property type="component" value="Unassembled WGS sequence"/>
</dbReference>
<dbReference type="EMBL" id="JANJQO010001070">
    <property type="protein sequence ID" value="KAJ2972855.1"/>
    <property type="molecule type" value="Genomic_DNA"/>
</dbReference>
<name>A0ACC1N0P8_9HYPO</name>
<evidence type="ECO:0000313" key="1">
    <source>
        <dbReference type="EMBL" id="KAJ2972855.1"/>
    </source>
</evidence>
<keyword evidence="2" id="KW-1185">Reference proteome</keyword>
<organism evidence="1 2">
    <name type="scientific">Zarea fungicola</name>
    <dbReference type="NCBI Taxonomy" id="93591"/>
    <lineage>
        <taxon>Eukaryota</taxon>
        <taxon>Fungi</taxon>
        <taxon>Dikarya</taxon>
        <taxon>Ascomycota</taxon>
        <taxon>Pezizomycotina</taxon>
        <taxon>Sordariomycetes</taxon>
        <taxon>Hypocreomycetidae</taxon>
        <taxon>Hypocreales</taxon>
        <taxon>Cordycipitaceae</taxon>
        <taxon>Zarea</taxon>
    </lineage>
</organism>
<protein>
    <submittedName>
        <fullName evidence="1">Uncharacterized protein</fullName>
    </submittedName>
</protein>
<sequence>MTSLNHFFVPAGSLDGKLALGMPSFEMQSMCGPIVRYLQDAVTWEAIVKQETLLVKITLDYLLSKPDVYRVFGRRTSDPQLRVSIITFEVRGYQSGDVVSRVNTRNRVRIVAGECLAPRPTRDVLKPESSDGLIRMSIVHYNTVEETKAFCSELDAVVEEMQSDAKEQS</sequence>
<gene>
    <name evidence="1" type="ORF">NQ176_g6919</name>
</gene>
<accession>A0ACC1N0P8</accession>